<dbReference type="GO" id="GO:0019706">
    <property type="term" value="F:protein-cysteine S-palmitoyltransferase activity"/>
    <property type="evidence" value="ECO:0007669"/>
    <property type="project" value="UniProtKB-EC"/>
</dbReference>
<dbReference type="OrthoDB" id="4096362at2759"/>
<evidence type="ECO:0000256" key="3">
    <source>
        <dbReference type="ARBA" id="ARBA00022679"/>
    </source>
</evidence>
<keyword evidence="7 8" id="KW-0012">Acyltransferase</keyword>
<dbReference type="GO" id="GO:0005783">
    <property type="term" value="C:endoplasmic reticulum"/>
    <property type="evidence" value="ECO:0007669"/>
    <property type="project" value="TreeGrafter"/>
</dbReference>
<feature type="transmembrane region" description="Helical" evidence="8">
    <location>
        <begin position="396"/>
        <end position="417"/>
    </location>
</feature>
<dbReference type="GeneID" id="9681291"/>
<dbReference type="GO" id="GO:0006612">
    <property type="term" value="P:protein targeting to membrane"/>
    <property type="evidence" value="ECO:0007669"/>
    <property type="project" value="TreeGrafter"/>
</dbReference>
<evidence type="ECO:0000256" key="1">
    <source>
        <dbReference type="ARBA" id="ARBA00004141"/>
    </source>
</evidence>
<comment type="domain">
    <text evidence="8">The DHHC domain is required for palmitoyltransferase activity.</text>
</comment>
<dbReference type="eggNOG" id="KOG1311">
    <property type="taxonomic scope" value="Eukaryota"/>
</dbReference>
<organism evidence="12">
    <name type="scientific">Micromonas pusilla (strain CCMP1545)</name>
    <name type="common">Picoplanktonic green alga</name>
    <dbReference type="NCBI Taxonomy" id="564608"/>
    <lineage>
        <taxon>Eukaryota</taxon>
        <taxon>Viridiplantae</taxon>
        <taxon>Chlorophyta</taxon>
        <taxon>Mamiellophyceae</taxon>
        <taxon>Mamiellales</taxon>
        <taxon>Mamiellaceae</taxon>
        <taxon>Micromonas</taxon>
    </lineage>
</organism>
<evidence type="ECO:0000256" key="8">
    <source>
        <dbReference type="RuleBase" id="RU079119"/>
    </source>
</evidence>
<keyword evidence="6 8" id="KW-0472">Membrane</keyword>
<dbReference type="InterPro" id="IPR039859">
    <property type="entry name" value="PFA4/ZDH16/20/ERF2-like"/>
</dbReference>
<comment type="catalytic activity">
    <reaction evidence="8">
        <text>L-cysteinyl-[protein] + hexadecanoyl-CoA = S-hexadecanoyl-L-cysteinyl-[protein] + CoA</text>
        <dbReference type="Rhea" id="RHEA:36683"/>
        <dbReference type="Rhea" id="RHEA-COMP:10131"/>
        <dbReference type="Rhea" id="RHEA-COMP:11032"/>
        <dbReference type="ChEBI" id="CHEBI:29950"/>
        <dbReference type="ChEBI" id="CHEBI:57287"/>
        <dbReference type="ChEBI" id="CHEBI:57379"/>
        <dbReference type="ChEBI" id="CHEBI:74151"/>
        <dbReference type="EC" id="2.3.1.225"/>
    </reaction>
</comment>
<feature type="transmembrane region" description="Helical" evidence="8">
    <location>
        <begin position="35"/>
        <end position="52"/>
    </location>
</feature>
<evidence type="ECO:0000256" key="7">
    <source>
        <dbReference type="ARBA" id="ARBA00023315"/>
    </source>
</evidence>
<evidence type="ECO:0000256" key="9">
    <source>
        <dbReference type="SAM" id="MobiDB-lite"/>
    </source>
</evidence>
<feature type="region of interest" description="Disordered" evidence="9">
    <location>
        <begin position="479"/>
        <end position="517"/>
    </location>
</feature>
<evidence type="ECO:0000313" key="12">
    <source>
        <dbReference type="Proteomes" id="UP000001876"/>
    </source>
</evidence>
<dbReference type="EMBL" id="GG663736">
    <property type="protein sequence ID" value="EEH59656.1"/>
    <property type="molecule type" value="Genomic_DNA"/>
</dbReference>
<keyword evidence="5 8" id="KW-1133">Transmembrane helix</keyword>
<dbReference type="PANTHER" id="PTHR22883">
    <property type="entry name" value="ZINC FINGER DHHC DOMAIN CONTAINING PROTEIN"/>
    <property type="match status" value="1"/>
</dbReference>
<dbReference type="RefSeq" id="XP_003056280.1">
    <property type="nucleotide sequence ID" value="XM_003056234.1"/>
</dbReference>
<evidence type="ECO:0000256" key="5">
    <source>
        <dbReference type="ARBA" id="ARBA00022989"/>
    </source>
</evidence>
<feature type="domain" description="Palmitoyltransferase DHHC" evidence="10">
    <location>
        <begin position="359"/>
        <end position="475"/>
    </location>
</feature>
<name>C1MJW3_MICPC</name>
<feature type="region of interest" description="Disordered" evidence="9">
    <location>
        <begin position="1"/>
        <end position="29"/>
    </location>
</feature>
<gene>
    <name evidence="11" type="ORF">MICPUCDRAFT_55124</name>
</gene>
<feature type="transmembrane region" description="Helical" evidence="8">
    <location>
        <begin position="437"/>
        <end position="466"/>
    </location>
</feature>
<dbReference type="PROSITE" id="PS50216">
    <property type="entry name" value="DHHC"/>
    <property type="match status" value="1"/>
</dbReference>
<dbReference type="Proteomes" id="UP000001876">
    <property type="component" value="Unassembled WGS sequence"/>
</dbReference>
<proteinExistence type="inferred from homology"/>
<reference evidence="11 12" key="1">
    <citation type="journal article" date="2009" name="Science">
        <title>Green evolution and dynamic adaptations revealed by genomes of the marine picoeukaryotes Micromonas.</title>
        <authorList>
            <person name="Worden A.Z."/>
            <person name="Lee J.H."/>
            <person name="Mock T."/>
            <person name="Rouze P."/>
            <person name="Simmons M.P."/>
            <person name="Aerts A.L."/>
            <person name="Allen A.E."/>
            <person name="Cuvelier M.L."/>
            <person name="Derelle E."/>
            <person name="Everett M.V."/>
            <person name="Foulon E."/>
            <person name="Grimwood J."/>
            <person name="Gundlach H."/>
            <person name="Henrissat B."/>
            <person name="Napoli C."/>
            <person name="McDonald S.M."/>
            <person name="Parker M.S."/>
            <person name="Rombauts S."/>
            <person name="Salamov A."/>
            <person name="Von Dassow P."/>
            <person name="Badger J.H."/>
            <person name="Coutinho P.M."/>
            <person name="Demir E."/>
            <person name="Dubchak I."/>
            <person name="Gentemann C."/>
            <person name="Eikrem W."/>
            <person name="Gready J.E."/>
            <person name="John U."/>
            <person name="Lanier W."/>
            <person name="Lindquist E.A."/>
            <person name="Lucas S."/>
            <person name="Mayer K.F."/>
            <person name="Moreau H."/>
            <person name="Not F."/>
            <person name="Otillar R."/>
            <person name="Panaud O."/>
            <person name="Pangilinan J."/>
            <person name="Paulsen I."/>
            <person name="Piegu B."/>
            <person name="Poliakov A."/>
            <person name="Robbens S."/>
            <person name="Schmutz J."/>
            <person name="Toulza E."/>
            <person name="Wyss T."/>
            <person name="Zelensky A."/>
            <person name="Zhou K."/>
            <person name="Armbrust E.V."/>
            <person name="Bhattacharya D."/>
            <person name="Goodenough U.W."/>
            <person name="Van de Peer Y."/>
            <person name="Grigoriev I.V."/>
        </authorList>
    </citation>
    <scope>NUCLEOTIDE SEQUENCE [LARGE SCALE GENOMIC DNA]</scope>
    <source>
        <strain evidence="11 12">CCMP1545</strain>
    </source>
</reference>
<evidence type="ECO:0000256" key="4">
    <source>
        <dbReference type="ARBA" id="ARBA00022692"/>
    </source>
</evidence>
<sequence length="548" mass="60053">MATSSARILAARSADDDAPPPPPARWLDDEECRNGGAPLVIALYVILAYLACEVRKLYPPRRFNSRSRPLSTDRRTKSSHTESPSRVDHQFLVLQRVDWNGSDDAGRGAIPAWARVVVATLPALVLAGLWLVHYSDPGVIPPRRDGDAPDVTWFLEKRRPIVVAPLDEEETAAVARAARACGASGRRRRAGRARASAGSRGDGDGDGGPFGGFWSRGENVAPRAFDPDEVFLKRYSKAHDGQPLKTLVPKRLLDPEDMEATTLLGGTAAIEYDERCVTARYCVTCHIWYDTRLITHTTRLVRRERARRPVPRPVSVSASGHLRVASDDRLDRLTDEPPLSTRRRRRFIVSSVRSPRVARRRPPRSSHCSTCGYCMARFDHHCPFVGTCVARGNHRFFGAFLFAGGVACVTYLAFGIARMSQAGLSEADAWRASVEPWLLSCFVVAMGWGGITLLCAGGFTMAMLALDRTTKERVKARRAAKKAAEEEEKENDAEGGGGAANANANANAGPGGRRREKRATSFAAIVGGYDERMDEAVCCGPVAMRPWY</sequence>
<dbReference type="STRING" id="564608.C1MJW3"/>
<dbReference type="KEGG" id="mpp:MICPUCDRAFT_55124"/>
<feature type="compositionally biased region" description="Basic and acidic residues" evidence="9">
    <location>
        <begin position="71"/>
        <end position="85"/>
    </location>
</feature>
<dbReference type="AlphaFoldDB" id="C1MJW3"/>
<dbReference type="GO" id="GO:0016020">
    <property type="term" value="C:membrane"/>
    <property type="evidence" value="ECO:0007669"/>
    <property type="project" value="UniProtKB-SubCell"/>
</dbReference>
<evidence type="ECO:0000259" key="10">
    <source>
        <dbReference type="Pfam" id="PF01529"/>
    </source>
</evidence>
<evidence type="ECO:0000256" key="6">
    <source>
        <dbReference type="ARBA" id="ARBA00023136"/>
    </source>
</evidence>
<dbReference type="GO" id="GO:0005794">
    <property type="term" value="C:Golgi apparatus"/>
    <property type="evidence" value="ECO:0007669"/>
    <property type="project" value="TreeGrafter"/>
</dbReference>
<evidence type="ECO:0000313" key="11">
    <source>
        <dbReference type="EMBL" id="EEH59656.1"/>
    </source>
</evidence>
<keyword evidence="12" id="KW-1185">Reference proteome</keyword>
<accession>C1MJW3</accession>
<feature type="region of interest" description="Disordered" evidence="9">
    <location>
        <begin position="65"/>
        <end position="85"/>
    </location>
</feature>
<keyword evidence="4 8" id="KW-0812">Transmembrane</keyword>
<dbReference type="Pfam" id="PF01529">
    <property type="entry name" value="DHHC"/>
    <property type="match status" value="1"/>
</dbReference>
<feature type="region of interest" description="Disordered" evidence="9">
    <location>
        <begin position="188"/>
        <end position="213"/>
    </location>
</feature>
<dbReference type="InterPro" id="IPR001594">
    <property type="entry name" value="Palmitoyltrfase_DHHC"/>
</dbReference>
<comment type="similarity">
    <text evidence="2 8">Belongs to the DHHC palmitoyltransferase family.</text>
</comment>
<keyword evidence="3 8" id="KW-0808">Transferase</keyword>
<evidence type="ECO:0000256" key="2">
    <source>
        <dbReference type="ARBA" id="ARBA00008574"/>
    </source>
</evidence>
<dbReference type="EC" id="2.3.1.225" evidence="8"/>
<comment type="subcellular location">
    <subcellularLocation>
        <location evidence="1">Membrane</location>
        <topology evidence="1">Multi-pass membrane protein</topology>
    </subcellularLocation>
</comment>
<protein>
    <recommendedName>
        <fullName evidence="8">S-acyltransferase</fullName>
        <ecNumber evidence="8">2.3.1.225</ecNumber>
    </recommendedName>
    <alternativeName>
        <fullName evidence="8">Palmitoyltransferase</fullName>
    </alternativeName>
</protein>